<organism evidence="6 7">
    <name type="scientific">Piscinibacter gummiphilus</name>
    <dbReference type="NCBI Taxonomy" id="946333"/>
    <lineage>
        <taxon>Bacteria</taxon>
        <taxon>Pseudomonadati</taxon>
        <taxon>Pseudomonadota</taxon>
        <taxon>Betaproteobacteria</taxon>
        <taxon>Burkholderiales</taxon>
        <taxon>Sphaerotilaceae</taxon>
        <taxon>Piscinibacter</taxon>
    </lineage>
</organism>
<dbReference type="PANTHER" id="PTHR46847:SF3">
    <property type="entry name" value="GALACTOFURANOSE-BINDING PROTEIN YTFQ"/>
    <property type="match status" value="1"/>
</dbReference>
<protein>
    <submittedName>
        <fullName evidence="6">ABC transporter substrate-binding protein</fullName>
    </submittedName>
</protein>
<feature type="domain" description="Periplasmic binding protein" evidence="5">
    <location>
        <begin position="33"/>
        <end position="294"/>
    </location>
</feature>
<keyword evidence="3 4" id="KW-0732">Signal</keyword>
<dbReference type="InterPro" id="IPR028082">
    <property type="entry name" value="Peripla_BP_I"/>
</dbReference>
<evidence type="ECO:0000256" key="1">
    <source>
        <dbReference type="ARBA" id="ARBA00004196"/>
    </source>
</evidence>
<evidence type="ECO:0000256" key="4">
    <source>
        <dbReference type="SAM" id="SignalP"/>
    </source>
</evidence>
<evidence type="ECO:0000259" key="5">
    <source>
        <dbReference type="Pfam" id="PF13407"/>
    </source>
</evidence>
<dbReference type="Gene3D" id="3.40.50.2300">
    <property type="match status" value="2"/>
</dbReference>
<evidence type="ECO:0000313" key="7">
    <source>
        <dbReference type="Proteomes" id="UP001303946"/>
    </source>
</evidence>
<dbReference type="InterPro" id="IPR025997">
    <property type="entry name" value="SBP_2_dom"/>
</dbReference>
<name>A0ABZ0CZB8_9BURK</name>
<dbReference type="CDD" id="cd06309">
    <property type="entry name" value="PBP1_galactofuranose_YtfQ-like"/>
    <property type="match status" value="1"/>
</dbReference>
<feature type="signal peptide" evidence="4">
    <location>
        <begin position="1"/>
        <end position="26"/>
    </location>
</feature>
<dbReference type="InterPro" id="IPR006311">
    <property type="entry name" value="TAT_signal"/>
</dbReference>
<evidence type="ECO:0000256" key="2">
    <source>
        <dbReference type="ARBA" id="ARBA00007639"/>
    </source>
</evidence>
<dbReference type="Proteomes" id="UP001303946">
    <property type="component" value="Chromosome"/>
</dbReference>
<proteinExistence type="inferred from homology"/>
<dbReference type="SUPFAM" id="SSF53822">
    <property type="entry name" value="Periplasmic binding protein-like I"/>
    <property type="match status" value="1"/>
</dbReference>
<keyword evidence="7" id="KW-1185">Reference proteome</keyword>
<gene>
    <name evidence="6" type="ORF">RXV79_09830</name>
</gene>
<feature type="chain" id="PRO_5047313873" evidence="4">
    <location>
        <begin position="27"/>
        <end position="320"/>
    </location>
</feature>
<dbReference type="PROSITE" id="PS51318">
    <property type="entry name" value="TAT"/>
    <property type="match status" value="1"/>
</dbReference>
<dbReference type="PANTHER" id="PTHR46847">
    <property type="entry name" value="D-ALLOSE-BINDING PERIPLASMIC PROTEIN-RELATED"/>
    <property type="match status" value="1"/>
</dbReference>
<sequence length="320" mass="34742">MKLQRRTLIAAATAAPLAGLLPTAFAQKKIVLGFSQIGAESEWRTANTESIKSSAKEAGIELKFSDAQQKQENQIKAIRSFIAQKVDVIAFSPVVESGWGTVLREAKAAKIPVILSDRAVDEKDDSLWVSFMGSDFVEEGRRAGRWLVEKMKGQSGTVNIVELQGTVGSAPAIDRKKGFEEIVKADPKFKIIRSQTGDFTRAKGKEVMEAFLKAEGKKINVLYAHNDDMAIGAIQAIEEAGLKPAKDIIIISIDAVKGAFEAMIAGKLNVSVECSPLLGPQLMAAVKDLVAGKQIPKRIVTEEGVFPMEVAAKEFPKRKY</sequence>
<evidence type="ECO:0000313" key="6">
    <source>
        <dbReference type="EMBL" id="WOB10342.1"/>
    </source>
</evidence>
<evidence type="ECO:0000256" key="3">
    <source>
        <dbReference type="ARBA" id="ARBA00022729"/>
    </source>
</evidence>
<comment type="subcellular location">
    <subcellularLocation>
        <location evidence="1">Cell envelope</location>
    </subcellularLocation>
</comment>
<dbReference type="RefSeq" id="WP_316703249.1">
    <property type="nucleotide sequence ID" value="NZ_CP136336.1"/>
</dbReference>
<accession>A0ABZ0CZB8</accession>
<dbReference type="EMBL" id="CP136336">
    <property type="protein sequence ID" value="WOB10342.1"/>
    <property type="molecule type" value="Genomic_DNA"/>
</dbReference>
<dbReference type="Pfam" id="PF13407">
    <property type="entry name" value="Peripla_BP_4"/>
    <property type="match status" value="1"/>
</dbReference>
<reference evidence="6 7" key="1">
    <citation type="submission" date="2023-10" db="EMBL/GenBank/DDBJ databases">
        <title>Bacteria for the degradation of biodegradable plastic PBAT(Polybutylene adipate terephthalate).</title>
        <authorList>
            <person name="Weon H.-Y."/>
            <person name="Yeon J."/>
        </authorList>
    </citation>
    <scope>NUCLEOTIDE SEQUENCE [LARGE SCALE GENOMIC DNA]</scope>
    <source>
        <strain evidence="6 7">SBD 7-3</strain>
    </source>
</reference>
<comment type="similarity">
    <text evidence="2">Belongs to the bacterial solute-binding protein 2 family.</text>
</comment>